<evidence type="ECO:0000256" key="1">
    <source>
        <dbReference type="ARBA" id="ARBA00006598"/>
    </source>
</evidence>
<dbReference type="GO" id="GO:0006412">
    <property type="term" value="P:translation"/>
    <property type="evidence" value="ECO:0007669"/>
    <property type="project" value="InterPro"/>
</dbReference>
<proteinExistence type="inferred from homology"/>
<dbReference type="Gene3D" id="4.10.410.60">
    <property type="match status" value="1"/>
</dbReference>
<evidence type="ECO:0000313" key="6">
    <source>
        <dbReference type="Proteomes" id="UP000626092"/>
    </source>
</evidence>
<dbReference type="HAMAP" id="MF_00514">
    <property type="entry name" value="Ribosomal_bL35"/>
    <property type="match status" value="1"/>
</dbReference>
<accession>A0A834HBA3</accession>
<gene>
    <name evidence="5" type="ORF">RHSIM_Rhsim03G0259400</name>
</gene>
<keyword evidence="6" id="KW-1185">Reference proteome</keyword>
<name>A0A834HBA3_RHOSS</name>
<comment type="caution">
    <text evidence="5">The sequence shown here is derived from an EMBL/GenBank/DDBJ whole genome shotgun (WGS) entry which is preliminary data.</text>
</comment>
<dbReference type="AlphaFoldDB" id="A0A834HBA3"/>
<evidence type="ECO:0000256" key="3">
    <source>
        <dbReference type="ARBA" id="ARBA00023274"/>
    </source>
</evidence>
<dbReference type="OrthoDB" id="162638at2759"/>
<dbReference type="InterPro" id="IPR037229">
    <property type="entry name" value="Ribosomal_bL35_sf"/>
</dbReference>
<dbReference type="PRINTS" id="PR00064">
    <property type="entry name" value="RIBOSOMALL35"/>
</dbReference>
<organism evidence="5 6">
    <name type="scientific">Rhododendron simsii</name>
    <name type="common">Sims's rhododendron</name>
    <dbReference type="NCBI Taxonomy" id="118357"/>
    <lineage>
        <taxon>Eukaryota</taxon>
        <taxon>Viridiplantae</taxon>
        <taxon>Streptophyta</taxon>
        <taxon>Embryophyta</taxon>
        <taxon>Tracheophyta</taxon>
        <taxon>Spermatophyta</taxon>
        <taxon>Magnoliopsida</taxon>
        <taxon>eudicotyledons</taxon>
        <taxon>Gunneridae</taxon>
        <taxon>Pentapetalae</taxon>
        <taxon>asterids</taxon>
        <taxon>Ericales</taxon>
        <taxon>Ericaceae</taxon>
        <taxon>Ericoideae</taxon>
        <taxon>Rhodoreae</taxon>
        <taxon>Rhododendron</taxon>
    </lineage>
</organism>
<dbReference type="Pfam" id="PF01632">
    <property type="entry name" value="Ribosomal_L35p"/>
    <property type="match status" value="1"/>
</dbReference>
<dbReference type="NCBIfam" id="TIGR00001">
    <property type="entry name" value="rpmI_bact"/>
    <property type="match status" value="1"/>
</dbReference>
<dbReference type="PANTHER" id="PTHR33343">
    <property type="entry name" value="54S RIBOSOMAL PROTEIN BL35M"/>
    <property type="match status" value="1"/>
</dbReference>
<sequence>MFTSLNSPTKPRSPSLLLTPYLGSLHSFLKESASAKRFRVTGSGKIMRRKCGKQHLLGKKNAKRRNRLSKSVQVHRSDYNNVVGALPYLKVNRKN</sequence>
<dbReference type="GO" id="GO:0003735">
    <property type="term" value="F:structural constituent of ribosome"/>
    <property type="evidence" value="ECO:0007669"/>
    <property type="project" value="InterPro"/>
</dbReference>
<dbReference type="InterPro" id="IPR001706">
    <property type="entry name" value="Ribosomal_bL35"/>
</dbReference>
<dbReference type="Proteomes" id="UP000626092">
    <property type="component" value="Unassembled WGS sequence"/>
</dbReference>
<keyword evidence="3 4" id="KW-0687">Ribonucleoprotein</keyword>
<dbReference type="InterPro" id="IPR021137">
    <property type="entry name" value="Ribosomal_bL35-like"/>
</dbReference>
<dbReference type="EMBL" id="WJXA01000003">
    <property type="protein sequence ID" value="KAF7148029.1"/>
    <property type="molecule type" value="Genomic_DNA"/>
</dbReference>
<dbReference type="PANTHER" id="PTHR33343:SF1">
    <property type="entry name" value="LARGE RIBOSOMAL SUBUNIT PROTEIN BL35M"/>
    <property type="match status" value="1"/>
</dbReference>
<dbReference type="FunFam" id="4.10.410.60:FF:000001">
    <property type="entry name" value="50S ribosomal protein L35"/>
    <property type="match status" value="1"/>
</dbReference>
<protein>
    <recommendedName>
        <fullName evidence="4">50S ribosomal protein L35</fullName>
    </recommendedName>
</protein>
<evidence type="ECO:0000256" key="4">
    <source>
        <dbReference type="RuleBase" id="RU000568"/>
    </source>
</evidence>
<evidence type="ECO:0000256" key="2">
    <source>
        <dbReference type="ARBA" id="ARBA00022980"/>
    </source>
</evidence>
<reference evidence="5" key="1">
    <citation type="submission" date="2019-11" db="EMBL/GenBank/DDBJ databases">
        <authorList>
            <person name="Liu Y."/>
            <person name="Hou J."/>
            <person name="Li T.-Q."/>
            <person name="Guan C.-H."/>
            <person name="Wu X."/>
            <person name="Wu H.-Z."/>
            <person name="Ling F."/>
            <person name="Zhang R."/>
            <person name="Shi X.-G."/>
            <person name="Ren J.-P."/>
            <person name="Chen E.-F."/>
            <person name="Sun J.-M."/>
        </authorList>
    </citation>
    <scope>NUCLEOTIDE SEQUENCE</scope>
    <source>
        <strain evidence="5">Adult_tree_wgs_1</strain>
        <tissue evidence="5">Leaves</tissue>
    </source>
</reference>
<comment type="similarity">
    <text evidence="1 4">Belongs to the bacterial ribosomal protein bL35 family.</text>
</comment>
<dbReference type="SUPFAM" id="SSF143034">
    <property type="entry name" value="L35p-like"/>
    <property type="match status" value="1"/>
</dbReference>
<evidence type="ECO:0000313" key="5">
    <source>
        <dbReference type="EMBL" id="KAF7148029.1"/>
    </source>
</evidence>
<keyword evidence="2 4" id="KW-0689">Ribosomal protein</keyword>
<dbReference type="GO" id="GO:0015934">
    <property type="term" value="C:large ribosomal subunit"/>
    <property type="evidence" value="ECO:0007669"/>
    <property type="project" value="TreeGrafter"/>
</dbReference>